<protein>
    <submittedName>
        <fullName evidence="2">Uncharacterized protein</fullName>
    </submittedName>
</protein>
<evidence type="ECO:0000313" key="2">
    <source>
        <dbReference type="EMBL" id="WQF85892.1"/>
    </source>
</evidence>
<accession>A0AAX4IRZ9</accession>
<evidence type="ECO:0000313" key="3">
    <source>
        <dbReference type="Proteomes" id="UP001322277"/>
    </source>
</evidence>
<dbReference type="AlphaFoldDB" id="A0AAX4IRZ9"/>
<evidence type="ECO:0000256" key="1">
    <source>
        <dbReference type="SAM" id="MobiDB-lite"/>
    </source>
</evidence>
<sequence length="118" mass="12783">MTVMRRNHRYRLRRREPDCPLPSLRRPAGTSTATSTISSGSLATVTASSTSPTAMAPQPVIFLVVPRIGGVKKYALQKRALGGFLKPNNAGINRDSCAVTTVFNLLLFQLLGCPERAN</sequence>
<feature type="compositionally biased region" description="Basic residues" evidence="1">
    <location>
        <begin position="1"/>
        <end position="14"/>
    </location>
</feature>
<reference evidence="3" key="1">
    <citation type="journal article" date="2023" name="bioRxiv">
        <title>Complete genome of the Medicago anthracnose fungus, Colletotrichum destructivum, reveals a mini-chromosome-like region within a core chromosome.</title>
        <authorList>
            <person name="Lapalu N."/>
            <person name="Simon A."/>
            <person name="Lu A."/>
            <person name="Plaumann P.-L."/>
            <person name="Amselem J."/>
            <person name="Pigne S."/>
            <person name="Auger A."/>
            <person name="Koch C."/>
            <person name="Dallery J.-F."/>
            <person name="O'Connell R.J."/>
        </authorList>
    </citation>
    <scope>NUCLEOTIDE SEQUENCE [LARGE SCALE GENOMIC DNA]</scope>
    <source>
        <strain evidence="3">CBS 520.97</strain>
    </source>
</reference>
<keyword evidence="3" id="KW-1185">Reference proteome</keyword>
<dbReference type="KEGG" id="cdet:87947406"/>
<feature type="compositionally biased region" description="Low complexity" evidence="1">
    <location>
        <begin position="28"/>
        <end position="41"/>
    </location>
</feature>
<proteinExistence type="predicted"/>
<gene>
    <name evidence="2" type="ORF">CDEST_10906</name>
</gene>
<name>A0AAX4IRZ9_9PEZI</name>
<dbReference type="GeneID" id="87947406"/>
<dbReference type="Proteomes" id="UP001322277">
    <property type="component" value="Chromosome 7"/>
</dbReference>
<dbReference type="EMBL" id="CP137311">
    <property type="protein sequence ID" value="WQF85892.1"/>
    <property type="molecule type" value="Genomic_DNA"/>
</dbReference>
<organism evidence="2 3">
    <name type="scientific">Colletotrichum destructivum</name>
    <dbReference type="NCBI Taxonomy" id="34406"/>
    <lineage>
        <taxon>Eukaryota</taxon>
        <taxon>Fungi</taxon>
        <taxon>Dikarya</taxon>
        <taxon>Ascomycota</taxon>
        <taxon>Pezizomycotina</taxon>
        <taxon>Sordariomycetes</taxon>
        <taxon>Hypocreomycetidae</taxon>
        <taxon>Glomerellales</taxon>
        <taxon>Glomerellaceae</taxon>
        <taxon>Colletotrichum</taxon>
        <taxon>Colletotrichum destructivum species complex</taxon>
    </lineage>
</organism>
<feature type="region of interest" description="Disordered" evidence="1">
    <location>
        <begin position="1"/>
        <end position="41"/>
    </location>
</feature>
<dbReference type="RefSeq" id="XP_062783113.1">
    <property type="nucleotide sequence ID" value="XM_062927062.1"/>
</dbReference>